<sequence>MATLNRAVSIVQSDNSEAGKTKVHRLDGQSMGFRGTVITQKGPGPPFQLSKSPTLHLLGAMAKLTSSDQSFPSKFCINPGYMSQVWTRFIAQIITERKKVPDLASTTQNTIYDVNYQSERTIEQVIRCRRWLSPVVHMFYLAHLFVFFPDTHLRMPISRPTNVSYPRLTAKRCIEITKWYRKKKGLPLDSWLPAIDVFWKFDQQSVHVKAFAFS</sequence>
<dbReference type="AlphaFoldDB" id="A0A1G4IM23"/>
<evidence type="ECO:0000313" key="2">
    <source>
        <dbReference type="Proteomes" id="UP000190274"/>
    </source>
</evidence>
<accession>A0A1G4IM23</accession>
<protein>
    <submittedName>
        <fullName evidence="1">LADA_0A01640g1_1</fullName>
    </submittedName>
</protein>
<organism evidence="1 2">
    <name type="scientific">Lachancea dasiensis</name>
    <dbReference type="NCBI Taxonomy" id="1072105"/>
    <lineage>
        <taxon>Eukaryota</taxon>
        <taxon>Fungi</taxon>
        <taxon>Dikarya</taxon>
        <taxon>Ascomycota</taxon>
        <taxon>Saccharomycotina</taxon>
        <taxon>Saccharomycetes</taxon>
        <taxon>Saccharomycetales</taxon>
        <taxon>Saccharomycetaceae</taxon>
        <taxon>Lachancea</taxon>
    </lineage>
</organism>
<keyword evidence="2" id="KW-1185">Reference proteome</keyword>
<dbReference type="Proteomes" id="UP000190274">
    <property type="component" value="Chromosome A"/>
</dbReference>
<name>A0A1G4IM23_9SACH</name>
<proteinExistence type="predicted"/>
<dbReference type="EMBL" id="LT598460">
    <property type="protein sequence ID" value="SCU77674.1"/>
    <property type="molecule type" value="Genomic_DNA"/>
</dbReference>
<evidence type="ECO:0000313" key="1">
    <source>
        <dbReference type="EMBL" id="SCU77674.1"/>
    </source>
</evidence>
<gene>
    <name evidence="1" type="ORF">LADA_0A01640G</name>
</gene>
<reference evidence="1" key="1">
    <citation type="submission" date="2016-03" db="EMBL/GenBank/DDBJ databases">
        <authorList>
            <person name="Devillers H."/>
        </authorList>
    </citation>
    <scope>NUCLEOTIDE SEQUENCE [LARGE SCALE GENOMIC DNA]</scope>
    <source>
        <strain evidence="1">CBS 10888</strain>
    </source>
</reference>